<accession>A0ABW8E1E4</accession>
<gene>
    <name evidence="1" type="ORF">ACIOWJ_16405</name>
</gene>
<reference evidence="1 2" key="1">
    <citation type="submission" date="2024-10" db="EMBL/GenBank/DDBJ databases">
        <title>The Natural Products Discovery Center: Release of the First 8490 Sequenced Strains for Exploring Actinobacteria Biosynthetic Diversity.</title>
        <authorList>
            <person name="Kalkreuter E."/>
            <person name="Kautsar S.A."/>
            <person name="Yang D."/>
            <person name="Bader C.D."/>
            <person name="Teijaro C.N."/>
            <person name="Fluegel L."/>
            <person name="Davis C.M."/>
            <person name="Simpson J.R."/>
            <person name="Lauterbach L."/>
            <person name="Steele A.D."/>
            <person name="Gui C."/>
            <person name="Meng S."/>
            <person name="Li G."/>
            <person name="Viehrig K."/>
            <person name="Ye F."/>
            <person name="Su P."/>
            <person name="Kiefer A.F."/>
            <person name="Nichols A."/>
            <person name="Cepeda A.J."/>
            <person name="Yan W."/>
            <person name="Fan B."/>
            <person name="Jiang Y."/>
            <person name="Adhikari A."/>
            <person name="Zheng C.-J."/>
            <person name="Schuster L."/>
            <person name="Cowan T.M."/>
            <person name="Smanski M.J."/>
            <person name="Chevrette M.G."/>
            <person name="De Carvalho L.P.S."/>
            <person name="Shen B."/>
        </authorList>
    </citation>
    <scope>NUCLEOTIDE SEQUENCE [LARGE SCALE GENOMIC DNA]</scope>
    <source>
        <strain evidence="1 2">NPDC087581</strain>
    </source>
</reference>
<evidence type="ECO:0000313" key="2">
    <source>
        <dbReference type="Proteomes" id="UP001617213"/>
    </source>
</evidence>
<name>A0ABW8E1E4_9PSED</name>
<protein>
    <submittedName>
        <fullName evidence="1">Uncharacterized protein</fullName>
    </submittedName>
</protein>
<sequence>MLLSNEQTKRSSWEYFLLRAAREISLSEAQYEKINDRYSQLEKILSASDNPLLAEAHICCR</sequence>
<evidence type="ECO:0000313" key="1">
    <source>
        <dbReference type="EMBL" id="MFJ2679661.1"/>
    </source>
</evidence>
<proteinExistence type="predicted"/>
<dbReference type="Proteomes" id="UP001617213">
    <property type="component" value="Unassembled WGS sequence"/>
</dbReference>
<comment type="caution">
    <text evidence="1">The sequence shown here is derived from an EMBL/GenBank/DDBJ whole genome shotgun (WGS) entry which is preliminary data.</text>
</comment>
<keyword evidence="2" id="KW-1185">Reference proteome</keyword>
<dbReference type="RefSeq" id="WP_017734288.1">
    <property type="nucleotide sequence ID" value="NZ_JBIUWZ010000023.1"/>
</dbReference>
<dbReference type="EMBL" id="JBIUWZ010000023">
    <property type="protein sequence ID" value="MFJ2679661.1"/>
    <property type="molecule type" value="Genomic_DNA"/>
</dbReference>
<organism evidence="1 2">
    <name type="scientific">Pseudomonas sivasensis</name>
    <dbReference type="NCBI Taxonomy" id="1880678"/>
    <lineage>
        <taxon>Bacteria</taxon>
        <taxon>Pseudomonadati</taxon>
        <taxon>Pseudomonadota</taxon>
        <taxon>Gammaproteobacteria</taxon>
        <taxon>Pseudomonadales</taxon>
        <taxon>Pseudomonadaceae</taxon>
        <taxon>Pseudomonas</taxon>
    </lineage>
</organism>